<feature type="non-terminal residue" evidence="2">
    <location>
        <position position="1"/>
    </location>
</feature>
<feature type="domain" description="F-box" evidence="1">
    <location>
        <begin position="27"/>
        <end position="66"/>
    </location>
</feature>
<accession>A0A5J9VXX2</accession>
<gene>
    <name evidence="2" type="ORF">EJB05_13911</name>
</gene>
<dbReference type="OrthoDB" id="913093at2759"/>
<sequence>MAQIGGELAAKRPNLSFSGPDAGEDRLSALPEDILVLILLRLDTISEAARTCVLSHRWRRIWTLLPKLTFNLAPDYRHIPEVLAAPEARSLSSIFVVNQYDAPSSVAAWLPLAARRLSGDLVLRILGVGPEDDEEVVDAVIPLPCFGNATRIHLALGFLALSLPSSGAFTRLTELCLMSVLFLGSCELGDVVSSPRCPRLRNLRVCGSVGLARLDVQSESLLKIDLRHLRLQKININAPALKKLILVSCFGRNRPVAVISAPQLVSLRWRNAYDPNYVQLVNLGQLQRLNTYFVLGSKQHYGIHNRDILQLLHRFQGIRTLHIALSYRKKIQNFQDLMEDRKVLPNVVFLKMFVFNGPHSFGACSFNVLRLCAGIRGLSLFFQTSRHWEAESACPSGCSCDQPTNWKTEELSLNGLQEVKITGLRGAEHEVIFLKLLFNWAVALEKLRVTFDYSISQSKAKELCQKLSCFFKPETCMQFYIYENSDRRSAHLLSLEDEGTGV</sequence>
<keyword evidence="3" id="KW-1185">Reference proteome</keyword>
<dbReference type="Pfam" id="PF00646">
    <property type="entry name" value="F-box"/>
    <property type="match status" value="1"/>
</dbReference>
<protein>
    <recommendedName>
        <fullName evidence="1">F-box domain-containing protein</fullName>
    </recommendedName>
</protein>
<dbReference type="Gramene" id="TVU40446">
    <property type="protein sequence ID" value="TVU40446"/>
    <property type="gene ID" value="EJB05_13911"/>
</dbReference>
<dbReference type="SUPFAM" id="SSF81383">
    <property type="entry name" value="F-box domain"/>
    <property type="match status" value="1"/>
</dbReference>
<dbReference type="InterPro" id="IPR001810">
    <property type="entry name" value="F-box_dom"/>
</dbReference>
<dbReference type="PANTHER" id="PTHR34709:SF61">
    <property type="entry name" value="OS07G0229100 PROTEIN"/>
    <property type="match status" value="1"/>
</dbReference>
<dbReference type="AlphaFoldDB" id="A0A5J9VXX2"/>
<proteinExistence type="predicted"/>
<dbReference type="Proteomes" id="UP000324897">
    <property type="component" value="Chromosome 4"/>
</dbReference>
<evidence type="ECO:0000313" key="3">
    <source>
        <dbReference type="Proteomes" id="UP000324897"/>
    </source>
</evidence>
<dbReference type="InterPro" id="IPR036047">
    <property type="entry name" value="F-box-like_dom_sf"/>
</dbReference>
<comment type="caution">
    <text evidence="2">The sequence shown here is derived from an EMBL/GenBank/DDBJ whole genome shotgun (WGS) entry which is preliminary data.</text>
</comment>
<evidence type="ECO:0000259" key="1">
    <source>
        <dbReference type="Pfam" id="PF00646"/>
    </source>
</evidence>
<dbReference type="SUPFAM" id="SSF52058">
    <property type="entry name" value="L domain-like"/>
    <property type="match status" value="1"/>
</dbReference>
<reference evidence="2 3" key="1">
    <citation type="journal article" date="2019" name="Sci. Rep.">
        <title>A high-quality genome of Eragrostis curvula grass provides insights into Poaceae evolution and supports new strategies to enhance forage quality.</title>
        <authorList>
            <person name="Carballo J."/>
            <person name="Santos B.A.C.M."/>
            <person name="Zappacosta D."/>
            <person name="Garbus I."/>
            <person name="Selva J.P."/>
            <person name="Gallo C.A."/>
            <person name="Diaz A."/>
            <person name="Albertini E."/>
            <person name="Caccamo M."/>
            <person name="Echenique V."/>
        </authorList>
    </citation>
    <scope>NUCLEOTIDE SEQUENCE [LARGE SCALE GENOMIC DNA]</scope>
    <source>
        <strain evidence="3">cv. Victoria</strain>
        <tissue evidence="2">Leaf</tissue>
    </source>
</reference>
<dbReference type="EMBL" id="RWGY01000007">
    <property type="protein sequence ID" value="TVU40446.1"/>
    <property type="molecule type" value="Genomic_DNA"/>
</dbReference>
<name>A0A5J9VXX2_9POAL</name>
<evidence type="ECO:0000313" key="2">
    <source>
        <dbReference type="EMBL" id="TVU40446.1"/>
    </source>
</evidence>
<organism evidence="2 3">
    <name type="scientific">Eragrostis curvula</name>
    <name type="common">weeping love grass</name>
    <dbReference type="NCBI Taxonomy" id="38414"/>
    <lineage>
        <taxon>Eukaryota</taxon>
        <taxon>Viridiplantae</taxon>
        <taxon>Streptophyta</taxon>
        <taxon>Embryophyta</taxon>
        <taxon>Tracheophyta</taxon>
        <taxon>Spermatophyta</taxon>
        <taxon>Magnoliopsida</taxon>
        <taxon>Liliopsida</taxon>
        <taxon>Poales</taxon>
        <taxon>Poaceae</taxon>
        <taxon>PACMAD clade</taxon>
        <taxon>Chloridoideae</taxon>
        <taxon>Eragrostideae</taxon>
        <taxon>Eragrostidinae</taxon>
        <taxon>Eragrostis</taxon>
    </lineage>
</organism>
<dbReference type="PANTHER" id="PTHR34709">
    <property type="entry name" value="OS10G0396666 PROTEIN"/>
    <property type="match status" value="1"/>
</dbReference>
<dbReference type="InterPro" id="IPR055312">
    <property type="entry name" value="FBL15-like"/>
</dbReference>